<evidence type="ECO:0000313" key="1">
    <source>
        <dbReference type="EMBL" id="ORA69719.1"/>
    </source>
</evidence>
<dbReference type="InterPro" id="IPR015943">
    <property type="entry name" value="WD40/YVTN_repeat-like_dom_sf"/>
</dbReference>
<accession>A0A1X0DBY5</accession>
<name>A0A1X0DBY5_MYCHE</name>
<dbReference type="Proteomes" id="UP000192566">
    <property type="component" value="Unassembled WGS sequence"/>
</dbReference>
<dbReference type="InterPro" id="IPR051200">
    <property type="entry name" value="Host-pathogen_enzymatic-act"/>
</dbReference>
<keyword evidence="2" id="KW-1185">Reference proteome</keyword>
<gene>
    <name evidence="1" type="ORF">BST25_20840</name>
</gene>
<evidence type="ECO:0000313" key="2">
    <source>
        <dbReference type="Proteomes" id="UP000192566"/>
    </source>
</evidence>
<dbReference type="RefSeq" id="WP_083076831.1">
    <property type="nucleotide sequence ID" value="NZ_JACKSW010000112.1"/>
</dbReference>
<proteinExistence type="predicted"/>
<reference evidence="1 2" key="1">
    <citation type="submission" date="2017-02" db="EMBL/GenBank/DDBJ databases">
        <title>The new phylogeny of genus Mycobacterium.</title>
        <authorList>
            <person name="Tortoli E."/>
            <person name="Trovato A."/>
            <person name="Cirillo D.M."/>
        </authorList>
    </citation>
    <scope>NUCLEOTIDE SEQUENCE [LARGE SCALE GENOMIC DNA]</scope>
    <source>
        <strain evidence="1 2">DSM 44471</strain>
    </source>
</reference>
<sequence length="358" mass="36570">MPALRGVSHPDGRAIELGSAPGLPIAARIAVRNGPISGIVASPDGTRLMVANYGRDSVSVIDTGTRRVVRTVAGLNEPFAIAMGRHDTRRAYVSTVSPAYDSIGVIDVPSNAVIATHPVALSVSDLAVSPDGQRVYASRNGAGGPDVAVLDTRTGRVEAIALPGTTTQCVRVSPDGDRVYVATNGPAGGRLVVIGGDTRRVIGAVEIDLPIRDVALGPNDTIAYVASCAPERGAVVDVVDTRTAAITGTRTIAEADAPTGLTLSGDGDRAYLVGGDGITVLCTLTHDVVGTLAVASRPSCVTESPDGEYLYVADHSGTVTVARVASIVAPGAETAVDERDAATEWVVPELLCSEPVPA</sequence>
<comment type="caution">
    <text evidence="1">The sequence shown here is derived from an EMBL/GenBank/DDBJ whole genome shotgun (WGS) entry which is preliminary data.</text>
</comment>
<dbReference type="STRING" id="53376.BST25_20840"/>
<protein>
    <submittedName>
        <fullName evidence="1">Uncharacterized protein</fullName>
    </submittedName>
</protein>
<dbReference type="PANTHER" id="PTHR47197">
    <property type="entry name" value="PROTEIN NIRF"/>
    <property type="match status" value="1"/>
</dbReference>
<dbReference type="NCBIfam" id="TIGR02276">
    <property type="entry name" value="beta_rpt_yvtn"/>
    <property type="match status" value="1"/>
</dbReference>
<dbReference type="EMBL" id="MVHR01000044">
    <property type="protein sequence ID" value="ORA69719.1"/>
    <property type="molecule type" value="Genomic_DNA"/>
</dbReference>
<organism evidence="1 2">
    <name type="scientific">Mycobacterium heidelbergense</name>
    <dbReference type="NCBI Taxonomy" id="53376"/>
    <lineage>
        <taxon>Bacteria</taxon>
        <taxon>Bacillati</taxon>
        <taxon>Actinomycetota</taxon>
        <taxon>Actinomycetes</taxon>
        <taxon>Mycobacteriales</taxon>
        <taxon>Mycobacteriaceae</taxon>
        <taxon>Mycobacterium</taxon>
        <taxon>Mycobacterium simiae complex</taxon>
    </lineage>
</organism>
<dbReference type="InterPro" id="IPR011044">
    <property type="entry name" value="Quino_amine_DH_bsu"/>
</dbReference>
<dbReference type="SUPFAM" id="SSF50969">
    <property type="entry name" value="YVTN repeat-like/Quinoprotein amine dehydrogenase"/>
    <property type="match status" value="1"/>
</dbReference>
<dbReference type="InterPro" id="IPR011964">
    <property type="entry name" value="YVTN_b-propeller_repeat"/>
</dbReference>
<dbReference type="Gene3D" id="2.130.10.10">
    <property type="entry name" value="YVTN repeat-like/Quinoprotein amine dehydrogenase"/>
    <property type="match status" value="2"/>
</dbReference>
<dbReference type="AlphaFoldDB" id="A0A1X0DBY5"/>
<dbReference type="PANTHER" id="PTHR47197:SF3">
    <property type="entry name" value="DIHYDRO-HEME D1 DEHYDROGENASE"/>
    <property type="match status" value="1"/>
</dbReference>